<evidence type="ECO:0000256" key="5">
    <source>
        <dbReference type="ARBA" id="ARBA00022723"/>
    </source>
</evidence>
<feature type="signal peptide" evidence="11">
    <location>
        <begin position="1"/>
        <end position="23"/>
    </location>
</feature>
<keyword evidence="5" id="KW-0479">Metal-binding</keyword>
<dbReference type="InterPro" id="IPR000834">
    <property type="entry name" value="Peptidase_M14"/>
</dbReference>
<evidence type="ECO:0000256" key="7">
    <source>
        <dbReference type="ARBA" id="ARBA00022833"/>
    </source>
</evidence>
<comment type="caution">
    <text evidence="13">The sequence shown here is derived from an EMBL/GenBank/DDBJ whole genome shotgun (WGS) entry which is preliminary data.</text>
</comment>
<dbReference type="InterPro" id="IPR057247">
    <property type="entry name" value="CARBOXYPEPT_ZN_2"/>
</dbReference>
<dbReference type="InterPro" id="IPR008969">
    <property type="entry name" value="CarboxyPept-like_regulatory"/>
</dbReference>
<dbReference type="GO" id="GO:0005615">
    <property type="term" value="C:extracellular space"/>
    <property type="evidence" value="ECO:0007669"/>
    <property type="project" value="TreeGrafter"/>
</dbReference>
<dbReference type="PROSITE" id="PS52035">
    <property type="entry name" value="PEPTIDASE_M14"/>
    <property type="match status" value="1"/>
</dbReference>
<feature type="domain" description="Peptidase M14" evidence="12">
    <location>
        <begin position="43"/>
        <end position="340"/>
    </location>
</feature>
<organism evidence="13 14">
    <name type="scientific">Ladona fulva</name>
    <name type="common">Scarce chaser dragonfly</name>
    <name type="synonym">Libellula fulva</name>
    <dbReference type="NCBI Taxonomy" id="123851"/>
    <lineage>
        <taxon>Eukaryota</taxon>
        <taxon>Metazoa</taxon>
        <taxon>Ecdysozoa</taxon>
        <taxon>Arthropoda</taxon>
        <taxon>Hexapoda</taxon>
        <taxon>Insecta</taxon>
        <taxon>Pterygota</taxon>
        <taxon>Palaeoptera</taxon>
        <taxon>Odonata</taxon>
        <taxon>Epiprocta</taxon>
        <taxon>Anisoptera</taxon>
        <taxon>Libelluloidea</taxon>
        <taxon>Libellulidae</taxon>
        <taxon>Ladona</taxon>
    </lineage>
</organism>
<dbReference type="Gene3D" id="2.60.40.1120">
    <property type="entry name" value="Carboxypeptidase-like, regulatory domain"/>
    <property type="match status" value="1"/>
</dbReference>
<dbReference type="GO" id="GO:0004181">
    <property type="term" value="F:metallocarboxypeptidase activity"/>
    <property type="evidence" value="ECO:0007669"/>
    <property type="project" value="InterPro"/>
</dbReference>
<gene>
    <name evidence="13" type="ORF">J437_LFUL014967</name>
</gene>
<dbReference type="CDD" id="cd03868">
    <property type="entry name" value="M14_CPD_I"/>
    <property type="match status" value="1"/>
</dbReference>
<evidence type="ECO:0000256" key="9">
    <source>
        <dbReference type="PROSITE-ProRule" id="PRU01379"/>
    </source>
</evidence>
<dbReference type="Pfam" id="PF00246">
    <property type="entry name" value="Peptidase_M14"/>
    <property type="match status" value="1"/>
</dbReference>
<dbReference type="InterPro" id="IPR050753">
    <property type="entry name" value="Peptidase_M14_domain"/>
</dbReference>
<dbReference type="PANTHER" id="PTHR11532">
    <property type="entry name" value="PROTEASE M14 CARBOXYPEPTIDASE"/>
    <property type="match status" value="1"/>
</dbReference>
<keyword evidence="14" id="KW-1185">Reference proteome</keyword>
<comment type="cofactor">
    <cofactor evidence="1">
        <name>Zn(2+)</name>
        <dbReference type="ChEBI" id="CHEBI:29105"/>
    </cofactor>
</comment>
<evidence type="ECO:0000256" key="6">
    <source>
        <dbReference type="ARBA" id="ARBA00022801"/>
    </source>
</evidence>
<dbReference type="PROSITE" id="PS00132">
    <property type="entry name" value="CARBOXYPEPT_ZN_1"/>
    <property type="match status" value="1"/>
</dbReference>
<evidence type="ECO:0000256" key="2">
    <source>
        <dbReference type="ARBA" id="ARBA00005988"/>
    </source>
</evidence>
<keyword evidence="11" id="KW-0732">Signal</keyword>
<evidence type="ECO:0000313" key="13">
    <source>
        <dbReference type="EMBL" id="KAG8236922.1"/>
    </source>
</evidence>
<sequence length="429" mass="48330">MGTCWVRITTSLFFSVTFFVCDAFDLSGNDPGDEYSVRNSTPSYHHYDELTKLFNQLTQTYPSIAKLHTIGKSVENRELLVLEISENVANRSIGEPMFKYVANMHGDETVGRELVIALAQYLLFNYGKDERATKLVNSTDIFLMPSLNPDGFENSQEGFCESKSDYSGRENSNHVDLNRNFPDQFDDDQDYDSLIRGRQPETIAMMTWIVSNPFVLSGNLHGGAVVASYPFDNSRNKKACCIESPTPDNELFSFLAHQYSNSHPQMHYGEVCENDHFKGGVTNGAYWYKVKGGMQDFNYLHSNCFDVTFELSCCKYPNASVLPQEWSNNKEPLISFMESVHMGVKGLVLDENNNPVPKAEIKIKGINHSVSTSSRGEYWRLLLPGNYTISASAWSYKESKPEEITVVGGETLVHNIILESQTSSQPGNY</sequence>
<accession>A0A8K0KLQ1</accession>
<dbReference type="EMBL" id="KZ309095">
    <property type="protein sequence ID" value="KAG8236922.1"/>
    <property type="molecule type" value="Genomic_DNA"/>
</dbReference>
<dbReference type="OrthoDB" id="10249045at2759"/>
<evidence type="ECO:0000256" key="10">
    <source>
        <dbReference type="SAM" id="MobiDB-lite"/>
    </source>
</evidence>
<feature type="chain" id="PRO_5035452077" description="Peptidase M14 domain-containing protein" evidence="11">
    <location>
        <begin position="24"/>
        <end position="429"/>
    </location>
</feature>
<evidence type="ECO:0000313" key="14">
    <source>
        <dbReference type="Proteomes" id="UP000792457"/>
    </source>
</evidence>
<name>A0A8K0KLQ1_LADFU</name>
<dbReference type="CDD" id="cd11308">
    <property type="entry name" value="Peptidase_M14NE-CP-C_like"/>
    <property type="match status" value="1"/>
</dbReference>
<dbReference type="SUPFAM" id="SSF53187">
    <property type="entry name" value="Zn-dependent exopeptidases"/>
    <property type="match status" value="1"/>
</dbReference>
<feature type="compositionally biased region" description="Basic and acidic residues" evidence="10">
    <location>
        <begin position="163"/>
        <end position="177"/>
    </location>
</feature>
<dbReference type="FunFam" id="3.40.630.10:FF:000020">
    <property type="entry name" value="Carboxypeptidase D"/>
    <property type="match status" value="1"/>
</dbReference>
<evidence type="ECO:0000256" key="11">
    <source>
        <dbReference type="SAM" id="SignalP"/>
    </source>
</evidence>
<dbReference type="Proteomes" id="UP000792457">
    <property type="component" value="Unassembled WGS sequence"/>
</dbReference>
<evidence type="ECO:0000256" key="3">
    <source>
        <dbReference type="ARBA" id="ARBA00022645"/>
    </source>
</evidence>
<keyword evidence="6" id="KW-0378">Hydrolase</keyword>
<dbReference type="PROSITE" id="PS00133">
    <property type="entry name" value="CARBOXYPEPT_ZN_2"/>
    <property type="match status" value="1"/>
</dbReference>
<comment type="similarity">
    <text evidence="2 9">Belongs to the peptidase M14 family.</text>
</comment>
<protein>
    <recommendedName>
        <fullName evidence="12">Peptidase M14 domain-containing protein</fullName>
    </recommendedName>
</protein>
<keyword evidence="7" id="KW-0862">Zinc</keyword>
<dbReference type="SMART" id="SM00631">
    <property type="entry name" value="Zn_pept"/>
    <property type="match status" value="1"/>
</dbReference>
<dbReference type="InterPro" id="IPR057246">
    <property type="entry name" value="CARBOXYPEPT_ZN_1"/>
</dbReference>
<proteinExistence type="inferred from homology"/>
<dbReference type="PRINTS" id="PR00765">
    <property type="entry name" value="CRBOXYPTASEA"/>
</dbReference>
<evidence type="ECO:0000256" key="1">
    <source>
        <dbReference type="ARBA" id="ARBA00001947"/>
    </source>
</evidence>
<keyword evidence="8" id="KW-0325">Glycoprotein</keyword>
<keyword evidence="3" id="KW-0121">Carboxypeptidase</keyword>
<dbReference type="SUPFAM" id="SSF49464">
    <property type="entry name" value="Carboxypeptidase regulatory domain-like"/>
    <property type="match status" value="1"/>
</dbReference>
<evidence type="ECO:0000259" key="12">
    <source>
        <dbReference type="PROSITE" id="PS52035"/>
    </source>
</evidence>
<dbReference type="GO" id="GO:0008270">
    <property type="term" value="F:zinc ion binding"/>
    <property type="evidence" value="ECO:0007669"/>
    <property type="project" value="InterPro"/>
</dbReference>
<dbReference type="AlphaFoldDB" id="A0A8K0KLQ1"/>
<evidence type="ECO:0000256" key="8">
    <source>
        <dbReference type="ARBA" id="ARBA00023180"/>
    </source>
</evidence>
<dbReference type="Pfam" id="PF13620">
    <property type="entry name" value="CarboxypepD_reg"/>
    <property type="match status" value="1"/>
</dbReference>
<feature type="region of interest" description="Disordered" evidence="10">
    <location>
        <begin position="163"/>
        <end position="182"/>
    </location>
</feature>
<feature type="active site" description="Proton donor/acceptor" evidence="9">
    <location>
        <position position="310"/>
    </location>
</feature>
<reference evidence="13" key="1">
    <citation type="submission" date="2013-04" db="EMBL/GenBank/DDBJ databases">
        <authorList>
            <person name="Qu J."/>
            <person name="Murali S.C."/>
            <person name="Bandaranaike D."/>
            <person name="Bellair M."/>
            <person name="Blankenburg K."/>
            <person name="Chao H."/>
            <person name="Dinh H."/>
            <person name="Doddapaneni H."/>
            <person name="Downs B."/>
            <person name="Dugan-Rocha S."/>
            <person name="Elkadiri S."/>
            <person name="Gnanaolivu R.D."/>
            <person name="Hernandez B."/>
            <person name="Javaid M."/>
            <person name="Jayaseelan J.C."/>
            <person name="Lee S."/>
            <person name="Li M."/>
            <person name="Ming W."/>
            <person name="Munidasa M."/>
            <person name="Muniz J."/>
            <person name="Nguyen L."/>
            <person name="Ongeri F."/>
            <person name="Osuji N."/>
            <person name="Pu L.-L."/>
            <person name="Puazo M."/>
            <person name="Qu C."/>
            <person name="Quiroz J."/>
            <person name="Raj R."/>
            <person name="Weissenberger G."/>
            <person name="Xin Y."/>
            <person name="Zou X."/>
            <person name="Han Y."/>
            <person name="Richards S."/>
            <person name="Worley K."/>
            <person name="Muzny D."/>
            <person name="Gibbs R."/>
        </authorList>
    </citation>
    <scope>NUCLEOTIDE SEQUENCE</scope>
    <source>
        <strain evidence="13">Sampled in the wild</strain>
    </source>
</reference>
<evidence type="ECO:0000256" key="4">
    <source>
        <dbReference type="ARBA" id="ARBA00022670"/>
    </source>
</evidence>
<dbReference type="GO" id="GO:0016485">
    <property type="term" value="P:protein processing"/>
    <property type="evidence" value="ECO:0007669"/>
    <property type="project" value="TreeGrafter"/>
</dbReference>
<dbReference type="GO" id="GO:0006518">
    <property type="term" value="P:peptide metabolic process"/>
    <property type="evidence" value="ECO:0007669"/>
    <property type="project" value="TreeGrafter"/>
</dbReference>
<reference evidence="13" key="2">
    <citation type="submission" date="2017-10" db="EMBL/GenBank/DDBJ databases">
        <title>Ladona fulva Genome sequencing and assembly.</title>
        <authorList>
            <person name="Murali S."/>
            <person name="Richards S."/>
            <person name="Bandaranaike D."/>
            <person name="Bellair M."/>
            <person name="Blankenburg K."/>
            <person name="Chao H."/>
            <person name="Dinh H."/>
            <person name="Doddapaneni H."/>
            <person name="Dugan-Rocha S."/>
            <person name="Elkadiri S."/>
            <person name="Gnanaolivu R."/>
            <person name="Hernandez B."/>
            <person name="Skinner E."/>
            <person name="Javaid M."/>
            <person name="Lee S."/>
            <person name="Li M."/>
            <person name="Ming W."/>
            <person name="Munidasa M."/>
            <person name="Muniz J."/>
            <person name="Nguyen L."/>
            <person name="Hughes D."/>
            <person name="Osuji N."/>
            <person name="Pu L.-L."/>
            <person name="Puazo M."/>
            <person name="Qu C."/>
            <person name="Quiroz J."/>
            <person name="Raj R."/>
            <person name="Weissenberger G."/>
            <person name="Xin Y."/>
            <person name="Zou X."/>
            <person name="Han Y."/>
            <person name="Worley K."/>
            <person name="Muzny D."/>
            <person name="Gibbs R."/>
        </authorList>
    </citation>
    <scope>NUCLEOTIDE SEQUENCE</scope>
    <source>
        <strain evidence="13">Sampled in the wild</strain>
    </source>
</reference>
<keyword evidence="4" id="KW-0645">Protease</keyword>
<dbReference type="Gene3D" id="3.40.630.10">
    <property type="entry name" value="Zn peptidases"/>
    <property type="match status" value="1"/>
</dbReference>
<dbReference type="PANTHER" id="PTHR11532:SF73">
    <property type="entry name" value="CARBOXYPEPTIDASE D"/>
    <property type="match status" value="1"/>
</dbReference>